<sequence>MTLYSNQDAFVNVKPYPFWLDTLAEEAPAPELRDSIFCDLAIVGGGYTGLWTALLARRRWPEKKIAVIEAKRCGSEASGRNGGFCSPSISHGVSIAASRWPQEAEKIIAMGINNLDELAADLDDWGMQIEFERTGQLNLARHPWQIEGLRSMQEEYQHFGLACEFLEGDKLAEKVNTPFYSAGLFEPNYALVNPAKMVSELRRVCLSQDIALFENSPVTTLTPHKRHVLLQTQSGEAIAKQVVLATNISKPLLRHLESTVIPVYDYAIVSNPLSQQQLEAIGWIGRHGISDSGNKFHYFRKTADNRILWGGYDAIYHFGSRRDESLTQRPETFNRLAEQFCEVFPAIKDIGFSHAWGGIIDASARTTFFTGCEAQGKIAYALGFTGLGVSACRFAALNMLDLLAGEKTARTELRMTSRAPFRFPPEPLRFAGVQMAVRSLAREDRDGHRNFLLKTFDALGIGFDS</sequence>
<proteinExistence type="predicted"/>
<dbReference type="Pfam" id="PF01266">
    <property type="entry name" value="DAO"/>
    <property type="match status" value="1"/>
</dbReference>
<name>A0A0G4JWV8_9GAMM</name>
<dbReference type="PANTHER" id="PTHR13847">
    <property type="entry name" value="SARCOSINE DEHYDROGENASE-RELATED"/>
    <property type="match status" value="1"/>
</dbReference>
<evidence type="ECO:0000256" key="1">
    <source>
        <dbReference type="ARBA" id="ARBA00023002"/>
    </source>
</evidence>
<dbReference type="AlphaFoldDB" id="A0A0G4JWV8"/>
<dbReference type="EMBL" id="CGIG01000001">
    <property type="protein sequence ID" value="CPR17409.1"/>
    <property type="molecule type" value="Genomic_DNA"/>
</dbReference>
<reference evidence="4 6" key="3">
    <citation type="submission" date="2016-09" db="EMBL/GenBank/DDBJ databases">
        <authorList>
            <person name="Doonan J."/>
            <person name="Pachebat J.A."/>
            <person name="Golyshin P.N."/>
            <person name="Denman S."/>
            <person name="Mcdonald J.E."/>
        </authorList>
    </citation>
    <scope>NUCLEOTIDE SEQUENCE [LARGE SCALE GENOMIC DNA]</scope>
    <source>
        <strain evidence="4 6">FRB141</strain>
    </source>
</reference>
<dbReference type="STRING" id="1109412.BN1221_02623"/>
<dbReference type="GeneID" id="70905273"/>
<evidence type="ECO:0000313" key="5">
    <source>
        <dbReference type="Proteomes" id="UP000044377"/>
    </source>
</evidence>
<reference evidence="3" key="1">
    <citation type="submission" date="2015-01" db="EMBL/GenBank/DDBJ databases">
        <authorList>
            <person name="Xiang T."/>
            <person name="Song Y."/>
            <person name="Huang L."/>
            <person name="Wang B."/>
            <person name="Wu P."/>
        </authorList>
    </citation>
    <scope>NUCLEOTIDE SEQUENCE [LARGE SCALE GENOMIC DNA]</scope>
    <source>
        <strain evidence="3">OBR1</strain>
    </source>
</reference>
<feature type="domain" description="FAD dependent oxidoreductase" evidence="2">
    <location>
        <begin position="39"/>
        <end position="395"/>
    </location>
</feature>
<dbReference type="EMBL" id="MJLX01000102">
    <property type="protein sequence ID" value="RLM16835.1"/>
    <property type="molecule type" value="Genomic_DNA"/>
</dbReference>
<dbReference type="Gene3D" id="3.30.9.10">
    <property type="entry name" value="D-Amino Acid Oxidase, subunit A, domain 2"/>
    <property type="match status" value="1"/>
</dbReference>
<organism evidence="3 5">
    <name type="scientific">Brenneria goodwinii</name>
    <dbReference type="NCBI Taxonomy" id="1109412"/>
    <lineage>
        <taxon>Bacteria</taxon>
        <taxon>Pseudomonadati</taxon>
        <taxon>Pseudomonadota</taxon>
        <taxon>Gammaproteobacteria</taxon>
        <taxon>Enterobacterales</taxon>
        <taxon>Pectobacteriaceae</taxon>
        <taxon>Brenneria</taxon>
    </lineage>
</organism>
<evidence type="ECO:0000313" key="4">
    <source>
        <dbReference type="EMBL" id="RLM16835.1"/>
    </source>
</evidence>
<reference evidence="5" key="2">
    <citation type="submission" date="2015-01" db="EMBL/GenBank/DDBJ databases">
        <authorList>
            <person name="Paterson Steve"/>
        </authorList>
    </citation>
    <scope>NUCLEOTIDE SEQUENCE [LARGE SCALE GENOMIC DNA]</scope>
    <source>
        <strain evidence="5">OBR1</strain>
    </source>
</reference>
<dbReference type="Proteomes" id="UP000285972">
    <property type="component" value="Unassembled WGS sequence"/>
</dbReference>
<keyword evidence="1" id="KW-0560">Oxidoreductase</keyword>
<accession>A0A0G4JWV8</accession>
<dbReference type="InterPro" id="IPR006076">
    <property type="entry name" value="FAD-dep_OxRdtase"/>
</dbReference>
<dbReference type="Gene3D" id="3.50.50.60">
    <property type="entry name" value="FAD/NAD(P)-binding domain"/>
    <property type="match status" value="1"/>
</dbReference>
<dbReference type="OrthoDB" id="6925984at2"/>
<evidence type="ECO:0000313" key="3">
    <source>
        <dbReference type="EMBL" id="CPR17409.1"/>
    </source>
</evidence>
<dbReference type="RefSeq" id="WP_048637661.1">
    <property type="nucleotide sequence ID" value="NZ_CGIG01000001.1"/>
</dbReference>
<gene>
    <name evidence="4" type="ORF">BIY26_22020</name>
    <name evidence="3" type="ORF">BN1221_02623</name>
</gene>
<evidence type="ECO:0000259" key="2">
    <source>
        <dbReference type="Pfam" id="PF01266"/>
    </source>
</evidence>
<evidence type="ECO:0000313" key="6">
    <source>
        <dbReference type="Proteomes" id="UP000285972"/>
    </source>
</evidence>
<dbReference type="InterPro" id="IPR036188">
    <property type="entry name" value="FAD/NAD-bd_sf"/>
</dbReference>
<dbReference type="Proteomes" id="UP000044377">
    <property type="component" value="Unassembled WGS sequence"/>
</dbReference>
<dbReference type="KEGG" id="bgj:AWC36_00625"/>
<keyword evidence="5" id="KW-1185">Reference proteome</keyword>
<dbReference type="GO" id="GO:0016491">
    <property type="term" value="F:oxidoreductase activity"/>
    <property type="evidence" value="ECO:0007669"/>
    <property type="project" value="UniProtKB-KW"/>
</dbReference>
<dbReference type="PANTHER" id="PTHR13847:SF281">
    <property type="entry name" value="FAD DEPENDENT OXIDOREDUCTASE DOMAIN-CONTAINING PROTEIN"/>
    <property type="match status" value="1"/>
</dbReference>
<protein>
    <submittedName>
        <fullName evidence="4">FAD-dependent oxidoreductase</fullName>
    </submittedName>
    <submittedName>
        <fullName evidence="3">Putative oxidoreductase</fullName>
    </submittedName>
</protein>
<dbReference type="GO" id="GO:0005737">
    <property type="term" value="C:cytoplasm"/>
    <property type="evidence" value="ECO:0007669"/>
    <property type="project" value="TreeGrafter"/>
</dbReference>
<dbReference type="SUPFAM" id="SSF51905">
    <property type="entry name" value="FAD/NAD(P)-binding domain"/>
    <property type="match status" value="1"/>
</dbReference>